<reference evidence="1 2" key="1">
    <citation type="journal article" date="2019" name="Nat. Ecol. Evol.">
        <title>Megaphylogeny resolves global patterns of mushroom evolution.</title>
        <authorList>
            <person name="Varga T."/>
            <person name="Krizsan K."/>
            <person name="Foldi C."/>
            <person name="Dima B."/>
            <person name="Sanchez-Garcia M."/>
            <person name="Sanchez-Ramirez S."/>
            <person name="Szollosi G.J."/>
            <person name="Szarkandi J.G."/>
            <person name="Papp V."/>
            <person name="Albert L."/>
            <person name="Andreopoulos W."/>
            <person name="Angelini C."/>
            <person name="Antonin V."/>
            <person name="Barry K.W."/>
            <person name="Bougher N.L."/>
            <person name="Buchanan P."/>
            <person name="Buyck B."/>
            <person name="Bense V."/>
            <person name="Catcheside P."/>
            <person name="Chovatia M."/>
            <person name="Cooper J."/>
            <person name="Damon W."/>
            <person name="Desjardin D."/>
            <person name="Finy P."/>
            <person name="Geml J."/>
            <person name="Haridas S."/>
            <person name="Hughes K."/>
            <person name="Justo A."/>
            <person name="Karasinski D."/>
            <person name="Kautmanova I."/>
            <person name="Kiss B."/>
            <person name="Kocsube S."/>
            <person name="Kotiranta H."/>
            <person name="LaButti K.M."/>
            <person name="Lechner B.E."/>
            <person name="Liimatainen K."/>
            <person name="Lipzen A."/>
            <person name="Lukacs Z."/>
            <person name="Mihaltcheva S."/>
            <person name="Morgado L.N."/>
            <person name="Niskanen T."/>
            <person name="Noordeloos M.E."/>
            <person name="Ohm R.A."/>
            <person name="Ortiz-Santana B."/>
            <person name="Ovrebo C."/>
            <person name="Racz N."/>
            <person name="Riley R."/>
            <person name="Savchenko A."/>
            <person name="Shiryaev A."/>
            <person name="Soop K."/>
            <person name="Spirin V."/>
            <person name="Szebenyi C."/>
            <person name="Tomsovsky M."/>
            <person name="Tulloss R.E."/>
            <person name="Uehling J."/>
            <person name="Grigoriev I.V."/>
            <person name="Vagvolgyi C."/>
            <person name="Papp T."/>
            <person name="Martin F.M."/>
            <person name="Miettinen O."/>
            <person name="Hibbett D.S."/>
            <person name="Nagy L.G."/>
        </authorList>
    </citation>
    <scope>NUCLEOTIDE SEQUENCE [LARGE SCALE GENOMIC DNA]</scope>
    <source>
        <strain evidence="1 2">HHB13444</strain>
    </source>
</reference>
<keyword evidence="2" id="KW-1185">Reference proteome</keyword>
<dbReference type="AlphaFoldDB" id="A0A5C3P2Z3"/>
<organism evidence="1 2">
    <name type="scientific">Polyporus arcularius HHB13444</name>
    <dbReference type="NCBI Taxonomy" id="1314778"/>
    <lineage>
        <taxon>Eukaryota</taxon>
        <taxon>Fungi</taxon>
        <taxon>Dikarya</taxon>
        <taxon>Basidiomycota</taxon>
        <taxon>Agaricomycotina</taxon>
        <taxon>Agaricomycetes</taxon>
        <taxon>Polyporales</taxon>
        <taxon>Polyporaceae</taxon>
        <taxon>Polyporus</taxon>
    </lineage>
</organism>
<name>A0A5C3P2Z3_9APHY</name>
<evidence type="ECO:0000313" key="2">
    <source>
        <dbReference type="Proteomes" id="UP000308197"/>
    </source>
</evidence>
<protein>
    <submittedName>
        <fullName evidence="1">Uncharacterized protein</fullName>
    </submittedName>
</protein>
<evidence type="ECO:0000313" key="1">
    <source>
        <dbReference type="EMBL" id="TFK83359.1"/>
    </source>
</evidence>
<dbReference type="Proteomes" id="UP000308197">
    <property type="component" value="Unassembled WGS sequence"/>
</dbReference>
<sequence length="161" mass="18068">MVSIWSSDPWISWIPWRGSQIAGITSRRNQTGPSRWPSLLWSGASSLACELCRSTEGVPIPILAHHLVESCLALSRAPAERLPVICTVPRRRLSLPLVRVIALQGSIALRTQVSDGLQNFSRGRYDMPCLRDSRMAAFVNMLTERSHPHIRRCLPAYLEVQ</sequence>
<proteinExistence type="predicted"/>
<gene>
    <name evidence="1" type="ORF">K466DRAFT_264760</name>
</gene>
<dbReference type="EMBL" id="ML211399">
    <property type="protein sequence ID" value="TFK83359.1"/>
    <property type="molecule type" value="Genomic_DNA"/>
</dbReference>
<accession>A0A5C3P2Z3</accession>
<dbReference type="InParanoid" id="A0A5C3P2Z3"/>